<dbReference type="Pfam" id="PF02600">
    <property type="entry name" value="DsbB"/>
    <property type="match status" value="1"/>
</dbReference>
<dbReference type="AlphaFoldDB" id="A0A370CIV3"/>
<evidence type="ECO:0000256" key="2">
    <source>
        <dbReference type="ARBA" id="ARBA00022692"/>
    </source>
</evidence>
<evidence type="ECO:0000256" key="4">
    <source>
        <dbReference type="ARBA" id="ARBA00023136"/>
    </source>
</evidence>
<evidence type="ECO:0000313" key="7">
    <source>
        <dbReference type="Proteomes" id="UP000226429"/>
    </source>
</evidence>
<organism evidence="6 7">
    <name type="scientific">Candidatus Aquirickettsiella gammari</name>
    <dbReference type="NCBI Taxonomy" id="2016198"/>
    <lineage>
        <taxon>Bacteria</taxon>
        <taxon>Pseudomonadati</taxon>
        <taxon>Pseudomonadota</taxon>
        <taxon>Gammaproteobacteria</taxon>
        <taxon>Legionellales</taxon>
        <taxon>Coxiellaceae</taxon>
        <taxon>Candidatus Aquirickettsiella</taxon>
    </lineage>
</organism>
<keyword evidence="7" id="KW-1185">Reference proteome</keyword>
<comment type="caution">
    <text evidence="6">The sequence shown here is derived from an EMBL/GenBank/DDBJ whole genome shotgun (WGS) entry which is preliminary data.</text>
</comment>
<dbReference type="Gene3D" id="1.20.1550.10">
    <property type="entry name" value="DsbB-like"/>
    <property type="match status" value="1"/>
</dbReference>
<dbReference type="InterPro" id="IPR023380">
    <property type="entry name" value="DsbB-like_sf"/>
</dbReference>
<sequence>MQPSKVAKIVKVLNAIDVLGLAFLLLLAFVLQIGFHELPCPLCILQRIGVLGIAFGFLLNVQFKIRPAHYTLALLSAMLTAAISIRQIFLHVVPGDPGYGLPLLGLHLYTWLFLLCVAVIAYIAIVFSILPQYQYDEPSKSRGMKLLSHIAFGLVFLLAVFNGISTYLECGIKACPENPVKYEIQLVESHVFHT</sequence>
<feature type="transmembrane region" description="Helical" evidence="5">
    <location>
        <begin position="12"/>
        <end position="32"/>
    </location>
</feature>
<keyword evidence="3 5" id="KW-1133">Transmembrane helix</keyword>
<reference evidence="6 7" key="2">
    <citation type="journal article" date="2018" name="J. Invertebr. Pathol.">
        <title>'Candidatus Aquirickettsiella gammari' (Gammaproteobacteria: Legionellales: Coxiellaceae): A bacterial pathogen of the freshwater crustacean Gammarus fossarum (Malacostraca: Amphipoda).</title>
        <authorList>
            <person name="Bojko J."/>
            <person name="Dunn A.M."/>
            <person name="Stebbing P.D."/>
            <person name="van Aerle R."/>
            <person name="Bacela-Spychalska K."/>
            <person name="Bean T.P."/>
            <person name="Urrutia A."/>
            <person name="Stentiford G.D."/>
        </authorList>
    </citation>
    <scope>NUCLEOTIDE SEQUENCE [LARGE SCALE GENOMIC DNA]</scope>
    <source>
        <strain evidence="6">RA15029</strain>
    </source>
</reference>
<evidence type="ECO:0000256" key="1">
    <source>
        <dbReference type="ARBA" id="ARBA00004141"/>
    </source>
</evidence>
<dbReference type="EMBL" id="NMOS02000012">
    <property type="protein sequence ID" value="RDH40236.1"/>
    <property type="molecule type" value="Genomic_DNA"/>
</dbReference>
<evidence type="ECO:0000313" key="6">
    <source>
        <dbReference type="EMBL" id="RDH40236.1"/>
    </source>
</evidence>
<name>A0A370CIV3_9COXI</name>
<evidence type="ECO:0000256" key="5">
    <source>
        <dbReference type="SAM" id="Phobius"/>
    </source>
</evidence>
<proteinExistence type="predicted"/>
<accession>A0A370CIV3</accession>
<feature type="transmembrane region" description="Helical" evidence="5">
    <location>
        <begin position="70"/>
        <end position="89"/>
    </location>
</feature>
<keyword evidence="2 5" id="KW-0812">Transmembrane</keyword>
<feature type="transmembrane region" description="Helical" evidence="5">
    <location>
        <begin position="44"/>
        <end position="63"/>
    </location>
</feature>
<keyword evidence="4 5" id="KW-0472">Membrane</keyword>
<reference evidence="6 7" key="1">
    <citation type="journal article" date="2017" name="Int. J. Syst. Evol. Microbiol.">
        <title>Aquarickettsiella crustaci n. gen. n. sp. (Gammaproteobacteria: Legionellales: Coxiellaceae); a bacterial pathogen of the freshwater crustacean: Gammarus fossarum (Malacostraca: Amphipoda).</title>
        <authorList>
            <person name="Bojko J."/>
            <person name="Dunn A.M."/>
            <person name="Stebbing P.D."/>
            <person name="Van Aerle R."/>
            <person name="Bacela-Spychalska K."/>
            <person name="Bean T.P."/>
            <person name="Stentiford G.D."/>
        </authorList>
    </citation>
    <scope>NUCLEOTIDE SEQUENCE [LARGE SCALE GENOMIC DNA]</scope>
    <source>
        <strain evidence="6">RA15029</strain>
    </source>
</reference>
<gene>
    <name evidence="6" type="ORF">CFE62_004705</name>
</gene>
<dbReference type="GO" id="GO:0016020">
    <property type="term" value="C:membrane"/>
    <property type="evidence" value="ECO:0007669"/>
    <property type="project" value="UniProtKB-SubCell"/>
</dbReference>
<dbReference type="Proteomes" id="UP000226429">
    <property type="component" value="Unassembled WGS sequence"/>
</dbReference>
<protein>
    <submittedName>
        <fullName evidence="6">Disulfide bond formation protein B</fullName>
    </submittedName>
</protein>
<comment type="subcellular location">
    <subcellularLocation>
        <location evidence="1">Membrane</location>
        <topology evidence="1">Multi-pass membrane protein</topology>
    </subcellularLocation>
</comment>
<evidence type="ECO:0000256" key="3">
    <source>
        <dbReference type="ARBA" id="ARBA00022989"/>
    </source>
</evidence>
<dbReference type="GO" id="GO:0015035">
    <property type="term" value="F:protein-disulfide reductase activity"/>
    <property type="evidence" value="ECO:0007669"/>
    <property type="project" value="InterPro"/>
</dbReference>
<dbReference type="GO" id="GO:0006457">
    <property type="term" value="P:protein folding"/>
    <property type="evidence" value="ECO:0007669"/>
    <property type="project" value="InterPro"/>
</dbReference>
<dbReference type="SUPFAM" id="SSF158442">
    <property type="entry name" value="DsbB-like"/>
    <property type="match status" value="1"/>
</dbReference>
<feature type="transmembrane region" description="Helical" evidence="5">
    <location>
        <begin position="109"/>
        <end position="130"/>
    </location>
</feature>
<dbReference type="InterPro" id="IPR003752">
    <property type="entry name" value="DiS_bond_form_DsbB/BdbC"/>
</dbReference>
<feature type="transmembrane region" description="Helical" evidence="5">
    <location>
        <begin position="150"/>
        <end position="168"/>
    </location>
</feature>